<comment type="caution">
    <text evidence="2">The sequence shown here is derived from an EMBL/GenBank/DDBJ whole genome shotgun (WGS) entry which is preliminary data.</text>
</comment>
<dbReference type="AlphaFoldDB" id="A0A1D1V3D7"/>
<proteinExistence type="predicted"/>
<reference evidence="2 3" key="1">
    <citation type="journal article" date="2016" name="Nat. Commun.">
        <title>Extremotolerant tardigrade genome and improved radiotolerance of human cultured cells by tardigrade-unique protein.</title>
        <authorList>
            <person name="Hashimoto T."/>
            <person name="Horikawa D.D."/>
            <person name="Saito Y."/>
            <person name="Kuwahara H."/>
            <person name="Kozuka-Hata H."/>
            <person name="Shin-I T."/>
            <person name="Minakuchi Y."/>
            <person name="Ohishi K."/>
            <person name="Motoyama A."/>
            <person name="Aizu T."/>
            <person name="Enomoto A."/>
            <person name="Kondo K."/>
            <person name="Tanaka S."/>
            <person name="Hara Y."/>
            <person name="Koshikawa S."/>
            <person name="Sagara H."/>
            <person name="Miura T."/>
            <person name="Yokobori S."/>
            <person name="Miyagawa K."/>
            <person name="Suzuki Y."/>
            <person name="Kubo T."/>
            <person name="Oyama M."/>
            <person name="Kohara Y."/>
            <person name="Fujiyama A."/>
            <person name="Arakawa K."/>
            <person name="Katayama T."/>
            <person name="Toyoda A."/>
            <person name="Kunieda T."/>
        </authorList>
    </citation>
    <scope>NUCLEOTIDE SEQUENCE [LARGE SCALE GENOMIC DNA]</scope>
    <source>
        <strain evidence="2 3">YOKOZUNA-1</strain>
    </source>
</reference>
<feature type="compositionally biased region" description="Basic and acidic residues" evidence="1">
    <location>
        <begin position="198"/>
        <end position="209"/>
    </location>
</feature>
<name>A0A1D1V3D7_RAMVA</name>
<keyword evidence="3" id="KW-1185">Reference proteome</keyword>
<feature type="region of interest" description="Disordered" evidence="1">
    <location>
        <begin position="174"/>
        <end position="209"/>
    </location>
</feature>
<protein>
    <submittedName>
        <fullName evidence="2">Uncharacterized protein</fullName>
    </submittedName>
</protein>
<organism evidence="2 3">
    <name type="scientific">Ramazzottius varieornatus</name>
    <name type="common">Water bear</name>
    <name type="synonym">Tardigrade</name>
    <dbReference type="NCBI Taxonomy" id="947166"/>
    <lineage>
        <taxon>Eukaryota</taxon>
        <taxon>Metazoa</taxon>
        <taxon>Ecdysozoa</taxon>
        <taxon>Tardigrada</taxon>
        <taxon>Eutardigrada</taxon>
        <taxon>Parachela</taxon>
        <taxon>Hypsibioidea</taxon>
        <taxon>Ramazzottiidae</taxon>
        <taxon>Ramazzottius</taxon>
    </lineage>
</organism>
<evidence type="ECO:0000313" key="2">
    <source>
        <dbReference type="EMBL" id="GAU96221.1"/>
    </source>
</evidence>
<gene>
    <name evidence="2" type="primary">RvY_07697-1</name>
    <name evidence="2" type="synonym">RvY_07697.1</name>
    <name evidence="2" type="ORF">RvY_07697</name>
</gene>
<dbReference type="Proteomes" id="UP000186922">
    <property type="component" value="Unassembled WGS sequence"/>
</dbReference>
<evidence type="ECO:0000313" key="3">
    <source>
        <dbReference type="Proteomes" id="UP000186922"/>
    </source>
</evidence>
<accession>A0A1D1V3D7</accession>
<sequence length="209" mass="23477">MNLPTSGNKDTLLESYTNAVDNMKTNGCGSPGAPLFVTSSDEDPVINVHLPTYDLRDNILLLPSKMEETMKTKVREAVEATYPDFTGVEMPIEATAAIDISVRRILIDTLNNFQVCLEEGMRNHVKPLQVANQKLKGEIKIVRDSHEAILKRLSTLENTPQRLFVPPNDPHLPSIVPPFQRSSLPPPLRSLPLQHENLNYRRTMDSRGR</sequence>
<dbReference type="EMBL" id="BDGG01000003">
    <property type="protein sequence ID" value="GAU96221.1"/>
    <property type="molecule type" value="Genomic_DNA"/>
</dbReference>
<evidence type="ECO:0000256" key="1">
    <source>
        <dbReference type="SAM" id="MobiDB-lite"/>
    </source>
</evidence>